<dbReference type="GO" id="GO:0045211">
    <property type="term" value="C:postsynaptic membrane"/>
    <property type="evidence" value="ECO:0007669"/>
    <property type="project" value="UniProtKB-SubCell"/>
</dbReference>
<dbReference type="AlphaFoldDB" id="Q9U0T0"/>
<organism evidence="23">
    <name type="scientific">Doryteuthis opalescens</name>
    <name type="common">California market squid</name>
    <name type="synonym">Loligo opalescens</name>
    <dbReference type="NCBI Taxonomy" id="1051066"/>
    <lineage>
        <taxon>Eukaryota</taxon>
        <taxon>Metazoa</taxon>
        <taxon>Spiralia</taxon>
        <taxon>Lophotrochozoa</taxon>
        <taxon>Mollusca</taxon>
        <taxon>Cephalopoda</taxon>
        <taxon>Coleoidea</taxon>
        <taxon>Decapodiformes</taxon>
        <taxon>Myopsida</taxon>
        <taxon>Loliginidae</taxon>
        <taxon>Doryteuthis</taxon>
    </lineage>
</organism>
<feature type="transmembrane region" description="Helical" evidence="19">
    <location>
        <begin position="569"/>
        <end position="589"/>
    </location>
</feature>
<feature type="chain" id="PRO_5004334937" evidence="20">
    <location>
        <begin position="30"/>
        <end position="924"/>
    </location>
</feature>
<feature type="region of interest" description="Disordered" evidence="18">
    <location>
        <begin position="904"/>
        <end position="924"/>
    </location>
</feature>
<dbReference type="FunFam" id="1.10.287.70:FF:000067">
    <property type="entry name" value="glutamate receptor 2 isoform X1"/>
    <property type="match status" value="1"/>
</dbReference>
<name>Q9U0T0_DOROP</name>
<dbReference type="Gene3D" id="3.40.190.10">
    <property type="entry name" value="Periplasmic binding protein-like II"/>
    <property type="match status" value="2"/>
</dbReference>
<feature type="binding site" evidence="15">
    <location>
        <position position="524"/>
    </location>
    <ligand>
        <name>L-glutamate</name>
        <dbReference type="ChEBI" id="CHEBI:29985"/>
    </ligand>
</feature>
<dbReference type="InterPro" id="IPR001508">
    <property type="entry name" value="Iono_Glu_rcpt_met"/>
</dbReference>
<evidence type="ECO:0000256" key="10">
    <source>
        <dbReference type="ARBA" id="ARBA00023180"/>
    </source>
</evidence>
<dbReference type="CDD" id="cd06380">
    <property type="entry name" value="PBP1_iGluR_AMPA"/>
    <property type="match status" value="1"/>
</dbReference>
<feature type="binding site" evidence="15">
    <location>
        <position position="526"/>
    </location>
    <ligand>
        <name>L-glutamate</name>
        <dbReference type="ChEBI" id="CHEBI:29985"/>
    </ligand>
</feature>
<feature type="site" description="Interaction with the cone snail toxin Con-ikot-ikot" evidence="16">
    <location>
        <position position="698"/>
    </location>
</feature>
<keyword evidence="8 19" id="KW-0472">Membrane</keyword>
<keyword evidence="17" id="KW-1015">Disulfide bond</keyword>
<feature type="disulfide bond" evidence="17">
    <location>
        <begin position="92"/>
        <end position="352"/>
    </location>
</feature>
<dbReference type="InterPro" id="IPR001828">
    <property type="entry name" value="ANF_lig-bd_rcpt"/>
</dbReference>
<keyword evidence="2" id="KW-1003">Cell membrane</keyword>
<evidence type="ECO:0000259" key="22">
    <source>
        <dbReference type="SMART" id="SM00918"/>
    </source>
</evidence>
<dbReference type="InterPro" id="IPR001320">
    <property type="entry name" value="Iontro_rcpt_C"/>
</dbReference>
<proteinExistence type="evidence at transcript level"/>
<feature type="binding site" evidence="15">
    <location>
        <position position="531"/>
    </location>
    <ligand>
        <name>L-glutamate</name>
        <dbReference type="ChEBI" id="CHEBI:29985"/>
    </ligand>
</feature>
<feature type="binding site" evidence="15">
    <location>
        <position position="693"/>
    </location>
    <ligand>
        <name>L-glutamate</name>
        <dbReference type="ChEBI" id="CHEBI:29985"/>
    </ligand>
</feature>
<evidence type="ECO:0000256" key="7">
    <source>
        <dbReference type="ARBA" id="ARBA00023065"/>
    </source>
</evidence>
<evidence type="ECO:0000256" key="12">
    <source>
        <dbReference type="ARBA" id="ARBA00023286"/>
    </source>
</evidence>
<feature type="domain" description="Ionotropic glutamate receptor C-terminal" evidence="21">
    <location>
        <begin position="438"/>
        <end position="807"/>
    </location>
</feature>
<dbReference type="Gene3D" id="3.40.50.2300">
    <property type="match status" value="2"/>
</dbReference>
<dbReference type="SMART" id="SM00079">
    <property type="entry name" value="PBPe"/>
    <property type="match status" value="1"/>
</dbReference>
<dbReference type="FunFam" id="3.40.190.10:FF:000060">
    <property type="entry name" value="Glutamate receptor ionotropic, kainate 1"/>
    <property type="match status" value="1"/>
</dbReference>
<dbReference type="InterPro" id="IPR019594">
    <property type="entry name" value="Glu/Gly-bd"/>
</dbReference>
<evidence type="ECO:0000256" key="14">
    <source>
        <dbReference type="ARBA" id="ARBA00034104"/>
    </source>
</evidence>
<keyword evidence="4 20" id="KW-0732">Signal</keyword>
<sequence>MAPAIGLPPASTFPQLCFVILALSGSAIAAKGSTKRISIGSVFDVESEKIQTAFRFAVDRFNTIENSAQLKLNPLSRGNRRTDSFSLGNALCSIMSKGVFAVFGKANSSMLATVKSYSDTFQIPYLTTSMAMNTTDQSPYMLFLRPINIRAIVDLIEHLGWRVVHYIYISNEGLMRVQQLFQVMGKSDLQMTLNVKRASDVTSYVILKELHHTNPELDIHAVLDMSIPMASELMNLLSEDPRVHNRRFHFLLVEPGIQELDFAKIGLYGYNVSGFQLVDFNNMTVRLFLSDWTKIDPAEWPGAGVKTITYEAALAVDAVSLFTRAMKNLSNLGLFESLFIRARSGANSSKTCAAERLNVWNKGKHVLKAMKETEFDGLTGRVAFDDRGHRKEFTLDVLDIGITRGAVKIGYWTPRDGLTMLKRKMVRPINAPSSENRTRIVTTIQTPPYIMKKPKPIDGHPLIGNDKYEGYCVDLARKVAHEVGFDYVFQMVKDGAYGSKLANDSWNGMVGELIRLEADMAIAPLTISAVRERVIDFSKPFMSLGISIMIKKPADQKAHVFSFLDPLSYEIWMCILFAFIGVSVVLFLVSRFSPSGWHVEDESNITNDFTISNSLWFSLGAFMQQGCDFSPRSISGRIVGSVWWFFTLIIISSYTANLAAFLTVERMSTPIESAEDLAKQTEIEYGTLRSGTTEAFFKTSKVAVYERMWAYMTSKTPSVFTDKIQDGITSVRDSNGKYAFLVESSTNDYINNRLPCDTMKVGSNLDSKGFGIATPAGSDLGDKLTLAVLKLREDGELDKLQKFWWVGKGQCTPQDKNTDGGQSALTLSNVAGIFYILIGGLILAIIVAVAEFLYKSKVDSKKSKTSFGLALKSKARLSFRSHPAREDSSSGTLLRKSMSRYTYTGPSQSMGFDTVPEGNTHTQV</sequence>
<evidence type="ECO:0000256" key="20">
    <source>
        <dbReference type="SAM" id="SignalP"/>
    </source>
</evidence>
<evidence type="ECO:0000256" key="3">
    <source>
        <dbReference type="ARBA" id="ARBA00022692"/>
    </source>
</evidence>
<evidence type="ECO:0000256" key="17">
    <source>
        <dbReference type="PIRSR" id="PIRSR601508-3"/>
    </source>
</evidence>
<dbReference type="EMBL" id="AJ242600">
    <property type="protein sequence ID" value="CAB65182.1"/>
    <property type="molecule type" value="mRNA"/>
</dbReference>
<keyword evidence="1" id="KW-0813">Transport</keyword>
<dbReference type="InterPro" id="IPR028082">
    <property type="entry name" value="Peripla_BP_I"/>
</dbReference>
<dbReference type="GO" id="GO:0022824">
    <property type="term" value="F:transmitter-gated monoatomic ion channel activity"/>
    <property type="evidence" value="ECO:0007669"/>
    <property type="project" value="UniProtKB-ARBA"/>
</dbReference>
<keyword evidence="12" id="KW-1071">Ligand-gated ion channel</keyword>
<feature type="domain" description="Ionotropic glutamate receptor L-glutamate and glycine-binding" evidence="22">
    <location>
        <begin position="448"/>
        <end position="515"/>
    </location>
</feature>
<feature type="transmembrane region" description="Helical" evidence="19">
    <location>
        <begin position="642"/>
        <end position="664"/>
    </location>
</feature>
<evidence type="ECO:0000256" key="1">
    <source>
        <dbReference type="ARBA" id="ARBA00022448"/>
    </source>
</evidence>
<evidence type="ECO:0000256" key="6">
    <source>
        <dbReference type="ARBA" id="ARBA00023018"/>
    </source>
</evidence>
<reference evidence="23" key="1">
    <citation type="submission" date="1999-05" db="EMBL/GenBank/DDBJ databases">
        <title>Cloning and functional characterization of an AMPA-selective receptor subunit in squid (Loligo opalescens) giant fiber motor system.</title>
        <authorList>
            <person name="Battaglia A.A."/>
            <person name="Nardi G."/>
            <person name="Iaccarino P."/>
            <person name="Gentile S."/>
            <person name="de Santis A."/>
            <person name="Gilly W.F."/>
        </authorList>
    </citation>
    <scope>NUCLEOTIDE SEQUENCE</scope>
    <source>
        <tissue evidence="23">Nervous system</tissue>
    </source>
</reference>
<dbReference type="PANTHER" id="PTHR18966">
    <property type="entry name" value="IONOTROPIC GLUTAMATE RECEPTOR"/>
    <property type="match status" value="1"/>
</dbReference>
<evidence type="ECO:0000256" key="18">
    <source>
        <dbReference type="SAM" id="MobiDB-lite"/>
    </source>
</evidence>
<evidence type="ECO:0000256" key="5">
    <source>
        <dbReference type="ARBA" id="ARBA00022989"/>
    </source>
</evidence>
<evidence type="ECO:0000256" key="13">
    <source>
        <dbReference type="ARBA" id="ARBA00023303"/>
    </source>
</evidence>
<feature type="binding site" evidence="15">
    <location>
        <position position="743"/>
    </location>
    <ligand>
        <name>L-glutamate</name>
        <dbReference type="ChEBI" id="CHEBI:29985"/>
    </ligand>
</feature>
<dbReference type="Pfam" id="PF01094">
    <property type="entry name" value="ANF_receptor"/>
    <property type="match status" value="1"/>
</dbReference>
<dbReference type="InterPro" id="IPR015683">
    <property type="entry name" value="Ionotropic_Glu_rcpt"/>
</dbReference>
<feature type="signal peptide" evidence="20">
    <location>
        <begin position="1"/>
        <end position="29"/>
    </location>
</feature>
<accession>Q9U0T0</accession>
<protein>
    <submittedName>
        <fullName evidence="23">Glutamate receptor</fullName>
    </submittedName>
</protein>
<evidence type="ECO:0000259" key="21">
    <source>
        <dbReference type="SMART" id="SM00079"/>
    </source>
</evidence>
<keyword evidence="3 19" id="KW-0812">Transmembrane</keyword>
<dbReference type="SUPFAM" id="SSF53822">
    <property type="entry name" value="Periplasmic binding protein-like I"/>
    <property type="match status" value="1"/>
</dbReference>
<evidence type="ECO:0000256" key="2">
    <source>
        <dbReference type="ARBA" id="ARBA00022475"/>
    </source>
</evidence>
<evidence type="ECO:0000256" key="16">
    <source>
        <dbReference type="PIRSR" id="PIRSR601508-2"/>
    </source>
</evidence>
<feature type="disulfide bond" evidence="17">
    <location>
        <begin position="756"/>
        <end position="811"/>
    </location>
</feature>
<dbReference type="SMART" id="SM00918">
    <property type="entry name" value="Lig_chan-Glu_bd"/>
    <property type="match status" value="1"/>
</dbReference>
<evidence type="ECO:0000256" key="11">
    <source>
        <dbReference type="ARBA" id="ARBA00023257"/>
    </source>
</evidence>
<keyword evidence="6" id="KW-0770">Synapse</keyword>
<comment type="subcellular location">
    <subcellularLocation>
        <location evidence="14">Postsynaptic cell membrane</location>
        <topology evidence="14">Multi-pass membrane protein</topology>
    </subcellularLocation>
</comment>
<dbReference type="Gene3D" id="1.10.287.70">
    <property type="match status" value="1"/>
</dbReference>
<keyword evidence="10" id="KW-0325">Glycoprotein</keyword>
<dbReference type="CDD" id="cd13715">
    <property type="entry name" value="PBP2_iGluR_AMPA"/>
    <property type="match status" value="1"/>
</dbReference>
<dbReference type="PRINTS" id="PR00177">
    <property type="entry name" value="NMDARECEPTOR"/>
</dbReference>
<keyword evidence="13" id="KW-0407">Ion channel</keyword>
<dbReference type="Pfam" id="PF10613">
    <property type="entry name" value="Lig_chan-Glu_bd"/>
    <property type="match status" value="1"/>
</dbReference>
<keyword evidence="9 23" id="KW-0675">Receptor</keyword>
<dbReference type="SUPFAM" id="SSF81324">
    <property type="entry name" value="Voltage-gated potassium channels"/>
    <property type="match status" value="1"/>
</dbReference>
<dbReference type="FunFam" id="3.40.190.10:FF:000001">
    <property type="entry name" value="Glutamate receptor ionotropic, kainate 2"/>
    <property type="match status" value="1"/>
</dbReference>
<feature type="site" description="Crucial to convey clamshell closure to channel opening" evidence="16">
    <location>
        <position position="671"/>
    </location>
</feature>
<dbReference type="GO" id="GO:0007166">
    <property type="term" value="P:cell surface receptor signaling pathway"/>
    <property type="evidence" value="ECO:0007669"/>
    <property type="project" value="UniProtKB-ARBA"/>
</dbReference>
<evidence type="ECO:0000256" key="4">
    <source>
        <dbReference type="ARBA" id="ARBA00022729"/>
    </source>
</evidence>
<evidence type="ECO:0000256" key="9">
    <source>
        <dbReference type="ARBA" id="ARBA00023170"/>
    </source>
</evidence>
<dbReference type="SUPFAM" id="SSF53850">
    <property type="entry name" value="Periplasmic binding protein-like II"/>
    <property type="match status" value="1"/>
</dbReference>
<keyword evidence="11" id="KW-0628">Postsynaptic cell membrane</keyword>
<evidence type="ECO:0000256" key="19">
    <source>
        <dbReference type="SAM" id="Phobius"/>
    </source>
</evidence>
<feature type="site" description="Interaction with the cone snail toxin Con-ikot-ikot" evidence="16">
    <location>
        <position position="790"/>
    </location>
</feature>
<keyword evidence="7" id="KW-0406">Ion transport</keyword>
<evidence type="ECO:0000313" key="23">
    <source>
        <dbReference type="EMBL" id="CAB65182.1"/>
    </source>
</evidence>
<dbReference type="Pfam" id="PF00060">
    <property type="entry name" value="Lig_chan"/>
    <property type="match status" value="1"/>
</dbReference>
<keyword evidence="5 19" id="KW-1133">Transmembrane helix</keyword>
<feature type="transmembrane region" description="Helical" evidence="19">
    <location>
        <begin position="832"/>
        <end position="854"/>
    </location>
</feature>
<gene>
    <name evidence="23" type="primary">gluR</name>
</gene>
<evidence type="ECO:0000256" key="15">
    <source>
        <dbReference type="PIRSR" id="PIRSR601508-1"/>
    </source>
</evidence>
<evidence type="ECO:0000256" key="8">
    <source>
        <dbReference type="ARBA" id="ARBA00023136"/>
    </source>
</evidence>